<evidence type="ECO:0000256" key="7">
    <source>
        <dbReference type="ARBA" id="ARBA00022882"/>
    </source>
</evidence>
<dbReference type="GO" id="GO:0005248">
    <property type="term" value="F:voltage-gated sodium channel activity"/>
    <property type="evidence" value="ECO:0007669"/>
    <property type="project" value="InterPro"/>
</dbReference>
<keyword evidence="6" id="KW-0677">Repeat</keyword>
<feature type="domain" description="Ion transport" evidence="18">
    <location>
        <begin position="807"/>
        <end position="1077"/>
    </location>
</feature>
<evidence type="ECO:0000256" key="9">
    <source>
        <dbReference type="ARBA" id="ARBA00023053"/>
    </source>
</evidence>
<feature type="transmembrane region" description="Helical" evidence="16">
    <location>
        <begin position="925"/>
        <end position="951"/>
    </location>
</feature>
<gene>
    <name evidence="19" type="ORF">NP493_313g05028</name>
</gene>
<keyword evidence="9 16" id="KW-0915">Sodium</keyword>
<dbReference type="PANTHER" id="PTHR10037:SF62">
    <property type="entry name" value="SODIUM CHANNEL PROTEIN 60E"/>
    <property type="match status" value="1"/>
</dbReference>
<feature type="domain" description="Ion transport" evidence="18">
    <location>
        <begin position="1144"/>
        <end position="1379"/>
    </location>
</feature>
<evidence type="ECO:0000256" key="16">
    <source>
        <dbReference type="RuleBase" id="RU361132"/>
    </source>
</evidence>
<dbReference type="FunFam" id="1.10.287.70:FF:000001">
    <property type="entry name" value="Sodium channel protein"/>
    <property type="match status" value="1"/>
</dbReference>
<keyword evidence="13" id="KW-0325">Glycoprotein</keyword>
<feature type="transmembrane region" description="Helical" evidence="16">
    <location>
        <begin position="812"/>
        <end position="831"/>
    </location>
</feature>
<feature type="transmembrane region" description="Helical" evidence="16">
    <location>
        <begin position="1344"/>
        <end position="1369"/>
    </location>
</feature>
<feature type="region of interest" description="Disordered" evidence="17">
    <location>
        <begin position="314"/>
        <end position="336"/>
    </location>
</feature>
<feature type="domain" description="Ion transport" evidence="18">
    <location>
        <begin position="72"/>
        <end position="128"/>
    </location>
</feature>
<dbReference type="PRINTS" id="PR00170">
    <property type="entry name" value="NACHANNEL"/>
</dbReference>
<keyword evidence="12" id="KW-1015">Disulfide bond</keyword>
<feature type="region of interest" description="Disordered" evidence="17">
    <location>
        <begin position="1"/>
        <end position="39"/>
    </location>
</feature>
<feature type="compositionally biased region" description="Basic and acidic residues" evidence="17">
    <location>
        <begin position="665"/>
        <end position="675"/>
    </location>
</feature>
<evidence type="ECO:0000256" key="10">
    <source>
        <dbReference type="ARBA" id="ARBA00023065"/>
    </source>
</evidence>
<comment type="caution">
    <text evidence="16">Lacks conserved residue(s) required for the propagation of feature annotation.</text>
</comment>
<feature type="transmembrane region" description="Helical" evidence="16">
    <location>
        <begin position="1046"/>
        <end position="1068"/>
    </location>
</feature>
<dbReference type="Gene3D" id="1.10.287.70">
    <property type="match status" value="4"/>
</dbReference>
<evidence type="ECO:0000256" key="15">
    <source>
        <dbReference type="ARBA" id="ARBA00023303"/>
    </source>
</evidence>
<evidence type="ECO:0000313" key="20">
    <source>
        <dbReference type="Proteomes" id="UP001209878"/>
    </source>
</evidence>
<keyword evidence="8 16" id="KW-1133">Transmembrane helix</keyword>
<evidence type="ECO:0000256" key="1">
    <source>
        <dbReference type="ARBA" id="ARBA00004651"/>
    </source>
</evidence>
<dbReference type="GO" id="GO:0019228">
    <property type="term" value="P:neuronal action potential"/>
    <property type="evidence" value="ECO:0007669"/>
    <property type="project" value="TreeGrafter"/>
</dbReference>
<accession>A0AAD9L5S9</accession>
<keyword evidence="4" id="KW-1003">Cell membrane</keyword>
<feature type="compositionally biased region" description="Basic and acidic residues" evidence="17">
    <location>
        <begin position="735"/>
        <end position="761"/>
    </location>
</feature>
<feature type="transmembrane region" description="Helical" evidence="16">
    <location>
        <begin position="1238"/>
        <end position="1266"/>
    </location>
</feature>
<evidence type="ECO:0000259" key="18">
    <source>
        <dbReference type="Pfam" id="PF00520"/>
    </source>
</evidence>
<organism evidence="19 20">
    <name type="scientific">Ridgeia piscesae</name>
    <name type="common">Tubeworm</name>
    <dbReference type="NCBI Taxonomy" id="27915"/>
    <lineage>
        <taxon>Eukaryota</taxon>
        <taxon>Metazoa</taxon>
        <taxon>Spiralia</taxon>
        <taxon>Lophotrochozoa</taxon>
        <taxon>Annelida</taxon>
        <taxon>Polychaeta</taxon>
        <taxon>Sedentaria</taxon>
        <taxon>Canalipalpata</taxon>
        <taxon>Sabellida</taxon>
        <taxon>Siboglinidae</taxon>
        <taxon>Ridgeia</taxon>
    </lineage>
</organism>
<feature type="compositionally biased region" description="Polar residues" evidence="17">
    <location>
        <begin position="314"/>
        <end position="323"/>
    </location>
</feature>
<feature type="transmembrane region" description="Helical" evidence="16">
    <location>
        <begin position="1144"/>
        <end position="1164"/>
    </location>
</feature>
<dbReference type="InterPro" id="IPR005821">
    <property type="entry name" value="Ion_trans_dom"/>
</dbReference>
<keyword evidence="2 16" id="KW-0813">Transport</keyword>
<feature type="transmembrane region" description="Helical" evidence="16">
    <location>
        <begin position="843"/>
        <end position="863"/>
    </location>
</feature>
<feature type="compositionally biased region" description="Acidic residues" evidence="17">
    <location>
        <begin position="324"/>
        <end position="336"/>
    </location>
</feature>
<dbReference type="InterPro" id="IPR001696">
    <property type="entry name" value="Na_channel_asu"/>
</dbReference>
<feature type="region of interest" description="Disordered" evidence="17">
    <location>
        <begin position="1533"/>
        <end position="1604"/>
    </location>
</feature>
<keyword evidence="11 16" id="KW-0472">Membrane</keyword>
<dbReference type="FunFam" id="1.10.238.10:FF:000002">
    <property type="entry name" value="Sodium channel protein"/>
    <property type="match status" value="1"/>
</dbReference>
<comment type="subcellular location">
    <subcellularLocation>
        <location evidence="1 16">Cell membrane</location>
        <topology evidence="1 16">Multi-pass membrane protein</topology>
    </subcellularLocation>
</comment>
<dbReference type="Pfam" id="PF00520">
    <property type="entry name" value="Ion_trans"/>
    <property type="match status" value="4"/>
</dbReference>
<feature type="region of interest" description="Disordered" evidence="17">
    <location>
        <begin position="665"/>
        <end position="761"/>
    </location>
</feature>
<feature type="compositionally biased region" description="Polar residues" evidence="17">
    <location>
        <begin position="1559"/>
        <end position="1571"/>
    </location>
</feature>
<dbReference type="InterPro" id="IPR027359">
    <property type="entry name" value="Volt_channel_dom_sf"/>
</dbReference>
<evidence type="ECO:0000256" key="3">
    <source>
        <dbReference type="ARBA" id="ARBA00022461"/>
    </source>
</evidence>
<feature type="transmembrane region" description="Helical" evidence="16">
    <location>
        <begin position="418"/>
        <end position="435"/>
    </location>
</feature>
<comment type="caution">
    <text evidence="19">The sequence shown here is derived from an EMBL/GenBank/DDBJ whole genome shotgun (WGS) entry which is preliminary data.</text>
</comment>
<feature type="transmembrane region" description="Helical" evidence="16">
    <location>
        <begin position="869"/>
        <end position="891"/>
    </location>
</feature>
<comment type="similarity">
    <text evidence="16">Belongs to the sodium channel (TC 1.A.1.10) family.</text>
</comment>
<dbReference type="Gene3D" id="1.10.238.10">
    <property type="entry name" value="EF-hand"/>
    <property type="match status" value="1"/>
</dbReference>
<proteinExistence type="inferred from homology"/>
<dbReference type="InterPro" id="IPR044564">
    <property type="entry name" value="Na_chnl_inactivation_gate"/>
</dbReference>
<keyword evidence="7 16" id="KW-0851">Voltage-gated channel</keyword>
<evidence type="ECO:0000313" key="19">
    <source>
        <dbReference type="EMBL" id="KAK2183410.1"/>
    </source>
</evidence>
<feature type="transmembrane region" description="Helical" evidence="16">
    <location>
        <begin position="376"/>
        <end position="398"/>
    </location>
</feature>
<feature type="transmembrane region" description="Helical" evidence="16">
    <location>
        <begin position="1176"/>
        <end position="1195"/>
    </location>
</feature>
<keyword evidence="3 16" id="KW-0894">Sodium channel</keyword>
<evidence type="ECO:0000256" key="11">
    <source>
        <dbReference type="ARBA" id="ARBA00023136"/>
    </source>
</evidence>
<keyword evidence="10 16" id="KW-0406">Ion transport</keyword>
<evidence type="ECO:0000256" key="8">
    <source>
        <dbReference type="ARBA" id="ARBA00022989"/>
    </source>
</evidence>
<dbReference type="FunFam" id="1.20.120.350:FF:000009">
    <property type="entry name" value="Voltage-dependent T-type calcium channel subunit alpha"/>
    <property type="match status" value="1"/>
</dbReference>
<evidence type="ECO:0000256" key="2">
    <source>
        <dbReference type="ARBA" id="ARBA00022448"/>
    </source>
</evidence>
<evidence type="ECO:0000256" key="6">
    <source>
        <dbReference type="ARBA" id="ARBA00022737"/>
    </source>
</evidence>
<dbReference type="Gene3D" id="1.20.120.350">
    <property type="entry name" value="Voltage-gated potassium channels. Chain C"/>
    <property type="match status" value="3"/>
</dbReference>
<evidence type="ECO:0000256" key="12">
    <source>
        <dbReference type="ARBA" id="ARBA00023157"/>
    </source>
</evidence>
<dbReference type="GO" id="GO:0001518">
    <property type="term" value="C:voltage-gated sodium channel complex"/>
    <property type="evidence" value="ECO:0007669"/>
    <property type="project" value="UniProtKB-UniRule"/>
</dbReference>
<feature type="transmembrane region" description="Helical" evidence="16">
    <location>
        <begin position="581"/>
        <end position="606"/>
    </location>
</feature>
<dbReference type="EMBL" id="JAODUO010000312">
    <property type="protein sequence ID" value="KAK2183410.1"/>
    <property type="molecule type" value="Genomic_DNA"/>
</dbReference>
<feature type="compositionally biased region" description="Basic residues" evidence="17">
    <location>
        <begin position="163"/>
        <end position="190"/>
    </location>
</feature>
<keyword evidence="15 16" id="KW-0407">Ion channel</keyword>
<evidence type="ECO:0000256" key="13">
    <source>
        <dbReference type="ARBA" id="ARBA00023180"/>
    </source>
</evidence>
<feature type="compositionally biased region" description="Low complexity" evidence="17">
    <location>
        <begin position="1536"/>
        <end position="1557"/>
    </location>
</feature>
<keyword evidence="20" id="KW-1185">Reference proteome</keyword>
<name>A0AAD9L5S9_RIDPI</name>
<sequence length="1604" mass="181191">MSPSSRDHSQNYPVVMSPSSRDHSQNYPVVMSPSSRDHSQNYPVLMSPSRCDHSQNYPVVMSPSSCDHSQNYPVVMSPSSRDHSQNYPVIRANGPWNIVFFIIVVFFGSFYLINLMLAVVSMSYEEEATTAGKEKERERKKHHSPILEMDAEKLRQLTALKLAKRRKKDASRPSSRHSSRRSNRSNHSSHSRMSQNTHLQVLSAVNGSATVSSTSLQSVGNGVGRMNSIGGVIDESRFSVPLHADSLSIERPVDTAKTNELSHTKPRSPVEPEITSIVVVGFNPSASIGSTDSMGKTIYAGGDAGLLGTPQVATAESENTGNPSDDDMDSYSSDDSDEHGVVIVKDYDDDELIDRNCECCVVCCVSFMRWLRIQNVLYKIVSDFMFEIFITICIVLNVITMSIDHYGMSDGLATGLRYANYVYTAIFTLEAIVKLMAMTKHYFKTSWNVFDFIIVIASLIDLGLEDVDGLSVLRGFRLLRLLRVFKLAQTWSTMRVLLSIILKTLSALGNLTFILGIVIYIFAVIGMQLFSKTYLAEKFEPDEIPRWNFSEFFHSLMLIFRILCGEWIEPLWDCMRANGEICMIVFLPTLVFGNFMVLNLFLALLLNSFASDKLDENKEVRDKSKVKQGWERLKSIFKNKRIQVQPSSEEAHIRQASIANILDELKGRHGEKPSDETVITMTTEEAWAEPKSRRNSAEVDKPGQDQKTTSPLKKAVMNTLSVPSLGSLAAPDPNTAKEKDTDKDKKAEDSSDKKEETEAEADEKKVEDCFPACCCVKCAPWMLSMDTSSWGVNWHTIRVHTHRVTEHKVFEYFILVIIFLSSVSLCFEDIYLDEKPVLKKILYFLNIFYAVIFTAEMLIKWVGLGFTKYFTSFWTVLDFFIVVISLLTLLAESIGADQLSSFRSLRTLRALRPLRAISRWQGMRIVVNALVYAIPSIFNVLLVCLIFWLIFSIAGVQLFGGKFYKCVDADGTKLSHDIVSNKSECIANSNYKWINSKINFDNVLNGYLALFQVATFEGWMEVMEDASDAAGLDKQPVRETNFHSHWYFVIFIICGSFFTLNLFIGVIIDNFNMLKKKVSLTSHVTHSVLYLYEGGALDMFLTAHQRDYYNTMKKIGMRKPQKTIKRPKNKLQAFFFDVSVNTKFELAVVLLIICNMISMAVEHYRQTEVYTEALDIVNVVFISIFTLEAVVKIIGMRIVLDDILSSVIITPTLLRVVRVFRIGRVLRLIKAAKGLRKLLFALVISLPALLNIGMLLFLIVFIYAIFGMTSFGHVRHTGTLDDVVNFQTFGSSLVLLFRLTTSAGWNDILDPLMISGQECDSDYWTHPNGTKLKATNGDCGSSGIAVFFMVSFILIAFLIIINMYIAVILENFNQAHQQEEVGVTEDDFDMFYVIWEKYDPHASQFLKYEQLSDFICDLDEPLGLPKPNELAIVALDLPIYADERLHCLDILMALVKHVLGSVDETDEFRKLRAQMEEKYLEAFPTRVHHVVLSTTMQRKKEDVAAKTLQRAWRKHKTMKNILLITEMALKKERRNSLMPSRQSSSASLSASVSPRPATLQRQDSTSNTKTLKASDIARKKRQAGLMLNLPTAGDIGLPSDDKDV</sequence>
<dbReference type="InterPro" id="IPR043203">
    <property type="entry name" value="VGCC_Ca_Na"/>
</dbReference>
<dbReference type="Gene3D" id="1.20.5.1190">
    <property type="entry name" value="iswi atpase"/>
    <property type="match status" value="1"/>
</dbReference>
<evidence type="ECO:0000256" key="17">
    <source>
        <dbReference type="SAM" id="MobiDB-lite"/>
    </source>
</evidence>
<keyword evidence="5 16" id="KW-0812">Transmembrane</keyword>
<feature type="transmembrane region" description="Helical" evidence="16">
    <location>
        <begin position="98"/>
        <end position="120"/>
    </location>
</feature>
<feature type="transmembrane region" description="Helical" evidence="16">
    <location>
        <begin position="511"/>
        <end position="531"/>
    </location>
</feature>
<evidence type="ECO:0000256" key="14">
    <source>
        <dbReference type="ARBA" id="ARBA00023201"/>
    </source>
</evidence>
<evidence type="ECO:0000256" key="5">
    <source>
        <dbReference type="ARBA" id="ARBA00022692"/>
    </source>
</evidence>
<protein>
    <recommendedName>
        <fullName evidence="16">Sodium channel protein</fullName>
    </recommendedName>
</protein>
<feature type="compositionally biased region" description="Basic and acidic residues" evidence="17">
    <location>
        <begin position="688"/>
        <end position="704"/>
    </location>
</feature>
<reference evidence="19" key="1">
    <citation type="journal article" date="2023" name="Mol. Biol. Evol.">
        <title>Third-Generation Sequencing Reveals the Adaptive Role of the Epigenome in Three Deep-Sea Polychaetes.</title>
        <authorList>
            <person name="Perez M."/>
            <person name="Aroh O."/>
            <person name="Sun Y."/>
            <person name="Lan Y."/>
            <person name="Juniper S.K."/>
            <person name="Young C.R."/>
            <person name="Angers B."/>
            <person name="Qian P.Y."/>
        </authorList>
    </citation>
    <scope>NUCLEOTIDE SEQUENCE</scope>
    <source>
        <strain evidence="19">R07B-5</strain>
    </source>
</reference>
<dbReference type="PANTHER" id="PTHR10037">
    <property type="entry name" value="VOLTAGE-GATED CATION CHANNEL CALCIUM AND SODIUM"/>
    <property type="match status" value="1"/>
</dbReference>
<dbReference type="SUPFAM" id="SSF81324">
    <property type="entry name" value="Voltage-gated potassium channels"/>
    <property type="match status" value="3"/>
</dbReference>
<dbReference type="FunFam" id="1.20.120.350:FF:000068">
    <property type="entry name" value="Sodium channel protein"/>
    <property type="match status" value="1"/>
</dbReference>
<feature type="region of interest" description="Disordered" evidence="17">
    <location>
        <begin position="163"/>
        <end position="195"/>
    </location>
</feature>
<dbReference type="FunFam" id="1.10.287.70:FF:000046">
    <property type="entry name" value="Sodium channel protein"/>
    <property type="match status" value="1"/>
</dbReference>
<dbReference type="CDD" id="cd13433">
    <property type="entry name" value="Na_channel_gate"/>
    <property type="match status" value="1"/>
</dbReference>
<comment type="function">
    <text evidence="16">Mediates the voltage-dependent sodium ion permeability of excitable membranes. Assuming opened or closed conformations in response to the voltage difference across the membrane, the protein forms a sodium-selective channel through which Na(+) ions may pass in accordance with their electrochemical gradient.</text>
</comment>
<keyword evidence="14 16" id="KW-0739">Sodium transport</keyword>
<dbReference type="GO" id="GO:0086010">
    <property type="term" value="P:membrane depolarization during action potential"/>
    <property type="evidence" value="ECO:0007669"/>
    <property type="project" value="TreeGrafter"/>
</dbReference>
<evidence type="ECO:0000256" key="4">
    <source>
        <dbReference type="ARBA" id="ARBA00022475"/>
    </source>
</evidence>
<feature type="domain" description="Ion transport" evidence="18">
    <location>
        <begin position="384"/>
        <end position="614"/>
    </location>
</feature>
<dbReference type="Proteomes" id="UP001209878">
    <property type="component" value="Unassembled WGS sequence"/>
</dbReference>